<reference evidence="2" key="1">
    <citation type="submission" date="2024-03" db="EMBL/GenBank/DDBJ databases">
        <title>Human intestinal bacterial collection.</title>
        <authorList>
            <person name="Pauvert C."/>
            <person name="Hitch T.C.A."/>
            <person name="Clavel T."/>
        </authorList>
    </citation>
    <scope>NUCLEOTIDE SEQUENCE [LARGE SCALE GENOMIC DNA]</scope>
    <source>
        <strain evidence="2">CLA-AA-H89B</strain>
    </source>
</reference>
<organism evidence="2 3">
    <name type="scientific">Lachnospira intestinalis</name>
    <dbReference type="NCBI Taxonomy" id="3133158"/>
    <lineage>
        <taxon>Bacteria</taxon>
        <taxon>Bacillati</taxon>
        <taxon>Bacillota</taxon>
        <taxon>Clostridia</taxon>
        <taxon>Lachnospirales</taxon>
        <taxon>Lachnospiraceae</taxon>
        <taxon>Lachnospira</taxon>
    </lineage>
</organism>
<dbReference type="Proteomes" id="UP001546774">
    <property type="component" value="Unassembled WGS sequence"/>
</dbReference>
<evidence type="ECO:0000259" key="1">
    <source>
        <dbReference type="PROSITE" id="PS51750"/>
    </source>
</evidence>
<dbReference type="PROSITE" id="PS51750">
    <property type="entry name" value="BRO_N"/>
    <property type="match status" value="1"/>
</dbReference>
<gene>
    <name evidence="2" type="ORF">WMO37_01355</name>
</gene>
<sequence length="243" mass="27690">MAETNLQVFNSEEFGNVRTVIVNDEPMFCLTDVCRALEISNVGNVKSRLSSKGIRNMDTLTAGGNQKLIYVNEANLYKTIFQSRKASAERFTDWVTSEVLPSIRKTGNYNMNMTDEEKIRLIAKGNVKLNERIDKVEDKISSLENDMPLYGCEIDEVQKHIKRKVVDVLGGKNTSAYKDSSVRSSVFADIYRQLKREYGCVSTYKSIKRKYIADVHEFIDCYLPPTVLSEQIENSNAQMCMSF</sequence>
<dbReference type="PANTHER" id="PTHR36180">
    <property type="entry name" value="DNA-BINDING PROTEIN-RELATED-RELATED"/>
    <property type="match status" value="1"/>
</dbReference>
<protein>
    <submittedName>
        <fullName evidence="2">ORF6C domain-containing protein</fullName>
    </submittedName>
</protein>
<keyword evidence="3" id="KW-1185">Reference proteome</keyword>
<dbReference type="EMBL" id="JBBMFS010000001">
    <property type="protein sequence ID" value="MEQ2553663.1"/>
    <property type="molecule type" value="Genomic_DNA"/>
</dbReference>
<dbReference type="Pfam" id="PF10552">
    <property type="entry name" value="ORF6C"/>
    <property type="match status" value="1"/>
</dbReference>
<proteinExistence type="predicted"/>
<dbReference type="InterPro" id="IPR003497">
    <property type="entry name" value="BRO_N_domain"/>
</dbReference>
<evidence type="ECO:0000313" key="3">
    <source>
        <dbReference type="Proteomes" id="UP001546774"/>
    </source>
</evidence>
<dbReference type="Pfam" id="PF02498">
    <property type="entry name" value="Bro-N"/>
    <property type="match status" value="1"/>
</dbReference>
<dbReference type="InterPro" id="IPR018878">
    <property type="entry name" value="ORF6C_dom"/>
</dbReference>
<feature type="domain" description="Bro-N" evidence="1">
    <location>
        <begin position="3"/>
        <end position="107"/>
    </location>
</feature>
<accession>A0ABV1H1U6</accession>
<dbReference type="PANTHER" id="PTHR36180:SF2">
    <property type="entry name" value="BRO FAMILY PROTEIN"/>
    <property type="match status" value="1"/>
</dbReference>
<dbReference type="SMART" id="SM01040">
    <property type="entry name" value="Bro-N"/>
    <property type="match status" value="1"/>
</dbReference>
<evidence type="ECO:0000313" key="2">
    <source>
        <dbReference type="EMBL" id="MEQ2553663.1"/>
    </source>
</evidence>
<comment type="caution">
    <text evidence="2">The sequence shown here is derived from an EMBL/GenBank/DDBJ whole genome shotgun (WGS) entry which is preliminary data.</text>
</comment>
<name>A0ABV1H1U6_9FIRM</name>